<dbReference type="AlphaFoldDB" id="A0A078S2X7"/>
<accession>A0A078S2X7</accession>
<comment type="similarity">
    <text evidence="1">Belongs to the ROK (NagC/XylR) family.</text>
</comment>
<organism evidence="3">
    <name type="scientific">Bacteroides uniformis str. 3978 T3 ii</name>
    <dbReference type="NCBI Taxonomy" id="1339349"/>
    <lineage>
        <taxon>Bacteria</taxon>
        <taxon>Pseudomonadati</taxon>
        <taxon>Bacteroidota</taxon>
        <taxon>Bacteroidia</taxon>
        <taxon>Bacteroidales</taxon>
        <taxon>Bacteroidaceae</taxon>
        <taxon>Bacteroides</taxon>
    </lineage>
</organism>
<dbReference type="RefSeq" id="WP_005833328.1">
    <property type="nucleotide sequence ID" value="NZ_JNHN01000130.1"/>
</dbReference>
<dbReference type="PATRIC" id="fig|1339349.3.peg.1122"/>
<feature type="transmembrane region" description="Helical" evidence="2">
    <location>
        <begin position="213"/>
        <end position="234"/>
    </location>
</feature>
<sequence length="274" mass="29529">MKLSIDLGGTNIRIAQVEKGNCLNKVSVPCLAQQDASTVLNQLSQLIRNMMNEQVDGIGIGVPSIVDPEKGIVYNVANISSWKEIHLKEILENEFKVAVAINNDSNCFTLGESLYGEGKSYTNMVGVTIGTGIGAGVVIGRRLYGGQYMGAGEIGSFPYLDSDFEHYCSSFLFKRYGTTGAVVAEKAQQGEQAALEIWKEFGRHLGNLIKAILFAYAPQAIVLGGGIVSAFPFFKNAMEQTMQSFPYKIISDNVSVVASHQKDSSLLGAAALLE</sequence>
<keyword evidence="2" id="KW-0472">Membrane</keyword>
<keyword evidence="2" id="KW-1133">Transmembrane helix</keyword>
<dbReference type="Gene3D" id="3.30.420.40">
    <property type="match status" value="2"/>
</dbReference>
<reference evidence="3" key="1">
    <citation type="submission" date="2014-04" db="EMBL/GenBank/DDBJ databases">
        <authorList>
            <person name="Sears C."/>
            <person name="Carroll K."/>
            <person name="Sack B.R."/>
            <person name="Qadri F."/>
            <person name="Myers L.L."/>
            <person name="Chung G.-T."/>
            <person name="Escheverria P."/>
            <person name="Fraser C.M."/>
            <person name="Sadzewicz L."/>
            <person name="Shefchek K.A."/>
            <person name="Tallon L."/>
            <person name="Das S.P."/>
            <person name="Daugherty S."/>
            <person name="Mongodin E.F."/>
        </authorList>
    </citation>
    <scope>NUCLEOTIDE SEQUENCE [LARGE SCALE GENOMIC DNA]</scope>
    <source>
        <strain evidence="3">3978 T3 ii</strain>
    </source>
</reference>
<dbReference type="CDD" id="cd23763">
    <property type="entry name" value="ASKHA_ATPase_ROK"/>
    <property type="match status" value="1"/>
</dbReference>
<dbReference type="InterPro" id="IPR043129">
    <property type="entry name" value="ATPase_NBD"/>
</dbReference>
<evidence type="ECO:0000256" key="2">
    <source>
        <dbReference type="SAM" id="Phobius"/>
    </source>
</evidence>
<gene>
    <name evidence="3" type="ORF">M094_4351</name>
</gene>
<dbReference type="GeneID" id="99749474"/>
<protein>
    <submittedName>
        <fullName evidence="3">ROK family protein</fullName>
    </submittedName>
</protein>
<dbReference type="InterPro" id="IPR000600">
    <property type="entry name" value="ROK"/>
</dbReference>
<evidence type="ECO:0000313" key="3">
    <source>
        <dbReference type="EMBL" id="KDS54437.1"/>
    </source>
</evidence>
<proteinExistence type="inferred from homology"/>
<dbReference type="Proteomes" id="UP000028013">
    <property type="component" value="Unassembled WGS sequence"/>
</dbReference>
<comment type="caution">
    <text evidence="3">The sequence shown here is derived from an EMBL/GenBank/DDBJ whole genome shotgun (WGS) entry which is preliminary data.</text>
</comment>
<dbReference type="PANTHER" id="PTHR18964">
    <property type="entry name" value="ROK (REPRESSOR, ORF, KINASE) FAMILY"/>
    <property type="match status" value="1"/>
</dbReference>
<dbReference type="PANTHER" id="PTHR18964:SF149">
    <property type="entry name" value="BIFUNCTIONAL UDP-N-ACETYLGLUCOSAMINE 2-EPIMERASE_N-ACETYLMANNOSAMINE KINASE"/>
    <property type="match status" value="1"/>
</dbReference>
<name>A0A078S2X7_BACUN</name>
<evidence type="ECO:0000256" key="1">
    <source>
        <dbReference type="ARBA" id="ARBA00006479"/>
    </source>
</evidence>
<keyword evidence="2" id="KW-0812">Transmembrane</keyword>
<dbReference type="Pfam" id="PF00480">
    <property type="entry name" value="ROK"/>
    <property type="match status" value="1"/>
</dbReference>
<dbReference type="EMBL" id="JNHN01000130">
    <property type="protein sequence ID" value="KDS54437.1"/>
    <property type="molecule type" value="Genomic_DNA"/>
</dbReference>
<dbReference type="SUPFAM" id="SSF53067">
    <property type="entry name" value="Actin-like ATPase domain"/>
    <property type="match status" value="1"/>
</dbReference>